<dbReference type="Proteomes" id="UP000807469">
    <property type="component" value="Unassembled WGS sequence"/>
</dbReference>
<keyword evidence="1" id="KW-0812">Transmembrane</keyword>
<accession>A0A9P5YZ83</accession>
<feature type="transmembrane region" description="Helical" evidence="1">
    <location>
        <begin position="31"/>
        <end position="50"/>
    </location>
</feature>
<proteinExistence type="predicted"/>
<keyword evidence="1" id="KW-1133">Transmembrane helix</keyword>
<sequence>MLVTDAHLLHSRIHTCFVSPFCLFFFFPRTYYYSVVTTTAYLIIMFILSMSSLTGDGEFGRVFPHYFTELVLFVNALLIHHRRMIRVFLC</sequence>
<dbReference type="AlphaFoldDB" id="A0A9P5YZ83"/>
<comment type="caution">
    <text evidence="2">The sequence shown here is derived from an EMBL/GenBank/DDBJ whole genome shotgun (WGS) entry which is preliminary data.</text>
</comment>
<feature type="transmembrane region" description="Helical" evidence="1">
    <location>
        <begin position="62"/>
        <end position="79"/>
    </location>
</feature>
<keyword evidence="1" id="KW-0472">Membrane</keyword>
<name>A0A9P5YZ83_9AGAR</name>
<evidence type="ECO:0000256" key="1">
    <source>
        <dbReference type="SAM" id="Phobius"/>
    </source>
</evidence>
<evidence type="ECO:0000313" key="3">
    <source>
        <dbReference type="Proteomes" id="UP000807469"/>
    </source>
</evidence>
<reference evidence="2" key="1">
    <citation type="submission" date="2020-11" db="EMBL/GenBank/DDBJ databases">
        <authorList>
            <consortium name="DOE Joint Genome Institute"/>
            <person name="Ahrendt S."/>
            <person name="Riley R."/>
            <person name="Andreopoulos W."/>
            <person name="Labutti K."/>
            <person name="Pangilinan J."/>
            <person name="Ruiz-Duenas F.J."/>
            <person name="Barrasa J.M."/>
            <person name="Sanchez-Garcia M."/>
            <person name="Camarero S."/>
            <person name="Miyauchi S."/>
            <person name="Serrano A."/>
            <person name="Linde D."/>
            <person name="Babiker R."/>
            <person name="Drula E."/>
            <person name="Ayuso-Fernandez I."/>
            <person name="Pacheco R."/>
            <person name="Padilla G."/>
            <person name="Ferreira P."/>
            <person name="Barriuso J."/>
            <person name="Kellner H."/>
            <person name="Castanera R."/>
            <person name="Alfaro M."/>
            <person name="Ramirez L."/>
            <person name="Pisabarro A.G."/>
            <person name="Kuo A."/>
            <person name="Tritt A."/>
            <person name="Lipzen A."/>
            <person name="He G."/>
            <person name="Yan M."/>
            <person name="Ng V."/>
            <person name="Cullen D."/>
            <person name="Martin F."/>
            <person name="Rosso M.-N."/>
            <person name="Henrissat B."/>
            <person name="Hibbett D."/>
            <person name="Martinez A.T."/>
            <person name="Grigoriev I.V."/>
        </authorList>
    </citation>
    <scope>NUCLEOTIDE SEQUENCE</scope>
    <source>
        <strain evidence="2">CIRM-BRFM 674</strain>
    </source>
</reference>
<gene>
    <name evidence="2" type="ORF">BDN70DRAFT_836288</name>
</gene>
<dbReference type="EMBL" id="MU155237">
    <property type="protein sequence ID" value="KAF9478322.1"/>
    <property type="molecule type" value="Genomic_DNA"/>
</dbReference>
<protein>
    <submittedName>
        <fullName evidence="2">Uncharacterized protein</fullName>
    </submittedName>
</protein>
<organism evidence="2 3">
    <name type="scientific">Pholiota conissans</name>
    <dbReference type="NCBI Taxonomy" id="109636"/>
    <lineage>
        <taxon>Eukaryota</taxon>
        <taxon>Fungi</taxon>
        <taxon>Dikarya</taxon>
        <taxon>Basidiomycota</taxon>
        <taxon>Agaricomycotina</taxon>
        <taxon>Agaricomycetes</taxon>
        <taxon>Agaricomycetidae</taxon>
        <taxon>Agaricales</taxon>
        <taxon>Agaricineae</taxon>
        <taxon>Strophariaceae</taxon>
        <taxon>Pholiota</taxon>
    </lineage>
</organism>
<keyword evidence="3" id="KW-1185">Reference proteome</keyword>
<feature type="non-terminal residue" evidence="2">
    <location>
        <position position="90"/>
    </location>
</feature>
<evidence type="ECO:0000313" key="2">
    <source>
        <dbReference type="EMBL" id="KAF9478322.1"/>
    </source>
</evidence>
<feature type="transmembrane region" description="Helical" evidence="1">
    <location>
        <begin position="6"/>
        <end position="26"/>
    </location>
</feature>